<dbReference type="Gene3D" id="3.40.190.10">
    <property type="entry name" value="Periplasmic binding protein-like II"/>
    <property type="match status" value="2"/>
</dbReference>
<feature type="compositionally biased region" description="Low complexity" evidence="5">
    <location>
        <begin position="232"/>
        <end position="243"/>
    </location>
</feature>
<dbReference type="RefSeq" id="WP_358476551.1">
    <property type="nucleotide sequence ID" value="NZ_JBEZAE010000016.1"/>
</dbReference>
<evidence type="ECO:0000256" key="1">
    <source>
        <dbReference type="ARBA" id="ARBA00008725"/>
    </source>
</evidence>
<organism evidence="8 9">
    <name type="scientific">Streptomyces narbonensis</name>
    <dbReference type="NCBI Taxonomy" id="67333"/>
    <lineage>
        <taxon>Bacteria</taxon>
        <taxon>Bacillati</taxon>
        <taxon>Actinomycetota</taxon>
        <taxon>Actinomycetes</taxon>
        <taxon>Kitasatosporales</taxon>
        <taxon>Streptomycetaceae</taxon>
        <taxon>Streptomyces</taxon>
    </lineage>
</organism>
<dbReference type="NCBIfam" id="TIGR00975">
    <property type="entry name" value="3a0107s03"/>
    <property type="match status" value="1"/>
</dbReference>
<dbReference type="InterPro" id="IPR050962">
    <property type="entry name" value="Phosphate-bind_PstS"/>
</dbReference>
<comment type="similarity">
    <text evidence="1 4">Belongs to the PstS family.</text>
</comment>
<dbReference type="SUPFAM" id="SSF53850">
    <property type="entry name" value="Periplasmic binding protein-like II"/>
    <property type="match status" value="1"/>
</dbReference>
<dbReference type="PIRSF" id="PIRSF002756">
    <property type="entry name" value="PstS"/>
    <property type="match status" value="1"/>
</dbReference>
<evidence type="ECO:0000256" key="4">
    <source>
        <dbReference type="PIRNR" id="PIRNR002756"/>
    </source>
</evidence>
<gene>
    <name evidence="8" type="primary">pstS</name>
    <name evidence="8" type="ORF">AB0A88_23905</name>
</gene>
<dbReference type="EMBL" id="JBEZAE010000016">
    <property type="protein sequence ID" value="MEU7073173.1"/>
    <property type="molecule type" value="Genomic_DNA"/>
</dbReference>
<sequence length="381" mass="38878">MKLSRKNGLRASAIGALVVSGALVLSACGSDNNTETPAKDGGTAKTSAASNIDCAGAKGKLLAAGSSAQRNAMDLWVKNFQAACEGVEINYQGIGSGGGITKFNQGQVAFAGSDSALKDEEVAESQKICTGGGKGVNLPMVGGPIAIAYKLDGVDNLVLDASTIAKIFDNKITKWNDPAITKLNPGAKLPDSAIQAFHRSDESGTTQNLGKYLSTAAPADWKHDPKSKSWPAQGGQAANGSSGVATAVKDVEGSISYMELSYAEANKSSTVSIATGAAAPVAATTENASKAIAAAKVKGTGNDVALSLDYKTKAEGAYPIVLVTYEIACDKGNKAETLPTLKAFLNYTVSEEGQKVLSDAGYAPLPAEIAAKVRAIVPTLS</sequence>
<evidence type="ECO:0000256" key="3">
    <source>
        <dbReference type="ARBA" id="ARBA00022592"/>
    </source>
</evidence>
<dbReference type="Proteomes" id="UP001551329">
    <property type="component" value="Unassembled WGS sequence"/>
</dbReference>
<dbReference type="InterPro" id="IPR005673">
    <property type="entry name" value="ABC_phos-bd_PstS"/>
</dbReference>
<dbReference type="InterPro" id="IPR024370">
    <property type="entry name" value="PBP_domain"/>
</dbReference>
<name>A0ABV3CGC7_9ACTN</name>
<reference evidence="8 9" key="1">
    <citation type="submission" date="2024-06" db="EMBL/GenBank/DDBJ databases">
        <title>The Natural Products Discovery Center: Release of the First 8490 Sequenced Strains for Exploring Actinobacteria Biosynthetic Diversity.</title>
        <authorList>
            <person name="Kalkreuter E."/>
            <person name="Kautsar S.A."/>
            <person name="Yang D."/>
            <person name="Bader C.D."/>
            <person name="Teijaro C.N."/>
            <person name="Fluegel L."/>
            <person name="Davis C.M."/>
            <person name="Simpson J.R."/>
            <person name="Lauterbach L."/>
            <person name="Steele A.D."/>
            <person name="Gui C."/>
            <person name="Meng S."/>
            <person name="Li G."/>
            <person name="Viehrig K."/>
            <person name="Ye F."/>
            <person name="Su P."/>
            <person name="Kiefer A.F."/>
            <person name="Nichols A."/>
            <person name="Cepeda A.J."/>
            <person name="Yan W."/>
            <person name="Fan B."/>
            <person name="Jiang Y."/>
            <person name="Adhikari A."/>
            <person name="Zheng C.-J."/>
            <person name="Schuster L."/>
            <person name="Cowan T.M."/>
            <person name="Smanski M.J."/>
            <person name="Chevrette M.G."/>
            <person name="De Carvalho L.P.S."/>
            <person name="Shen B."/>
        </authorList>
    </citation>
    <scope>NUCLEOTIDE SEQUENCE [LARGE SCALE GENOMIC DNA]</scope>
    <source>
        <strain evidence="8 9">NPDC045974</strain>
    </source>
</reference>
<protein>
    <recommendedName>
        <fullName evidence="4">Phosphate-binding protein</fullName>
    </recommendedName>
</protein>
<dbReference type="PROSITE" id="PS51257">
    <property type="entry name" value="PROKAR_LIPOPROTEIN"/>
    <property type="match status" value="1"/>
</dbReference>
<comment type="caution">
    <text evidence="8">The sequence shown here is derived from an EMBL/GenBank/DDBJ whole genome shotgun (WGS) entry which is preliminary data.</text>
</comment>
<keyword evidence="3 4" id="KW-0592">Phosphate transport</keyword>
<feature type="chain" id="PRO_5047301345" description="Phosphate-binding protein" evidence="6">
    <location>
        <begin position="28"/>
        <end position="381"/>
    </location>
</feature>
<evidence type="ECO:0000313" key="9">
    <source>
        <dbReference type="Proteomes" id="UP001551329"/>
    </source>
</evidence>
<evidence type="ECO:0000256" key="6">
    <source>
        <dbReference type="SAM" id="SignalP"/>
    </source>
</evidence>
<feature type="signal peptide" evidence="6">
    <location>
        <begin position="1"/>
        <end position="27"/>
    </location>
</feature>
<accession>A0ABV3CGC7</accession>
<dbReference type="PANTHER" id="PTHR42996:SF1">
    <property type="entry name" value="PHOSPHATE-BINDING PROTEIN PSTS"/>
    <property type="match status" value="1"/>
</dbReference>
<feature type="region of interest" description="Disordered" evidence="5">
    <location>
        <begin position="217"/>
        <end position="243"/>
    </location>
</feature>
<keyword evidence="2 4" id="KW-0813">Transport</keyword>
<evidence type="ECO:0000259" key="7">
    <source>
        <dbReference type="Pfam" id="PF12849"/>
    </source>
</evidence>
<evidence type="ECO:0000256" key="5">
    <source>
        <dbReference type="SAM" id="MobiDB-lite"/>
    </source>
</evidence>
<feature type="domain" description="PBP" evidence="7">
    <location>
        <begin position="57"/>
        <end position="352"/>
    </location>
</feature>
<dbReference type="PANTHER" id="PTHR42996">
    <property type="entry name" value="PHOSPHATE-BINDING PROTEIN PSTS"/>
    <property type="match status" value="1"/>
</dbReference>
<dbReference type="CDD" id="cd13565">
    <property type="entry name" value="PBP2_PstS"/>
    <property type="match status" value="1"/>
</dbReference>
<evidence type="ECO:0000256" key="2">
    <source>
        <dbReference type="ARBA" id="ARBA00022448"/>
    </source>
</evidence>
<proteinExistence type="inferred from homology"/>
<keyword evidence="6" id="KW-0732">Signal</keyword>
<dbReference type="Pfam" id="PF12849">
    <property type="entry name" value="PBP_like_2"/>
    <property type="match status" value="1"/>
</dbReference>
<evidence type="ECO:0000313" key="8">
    <source>
        <dbReference type="EMBL" id="MEU7073173.1"/>
    </source>
</evidence>
<keyword evidence="9" id="KW-1185">Reference proteome</keyword>